<accession>A0A8J5I101</accession>
<dbReference type="PANTHER" id="PTHR47926">
    <property type="entry name" value="PENTATRICOPEPTIDE REPEAT-CONTAINING PROTEIN"/>
    <property type="match status" value="1"/>
</dbReference>
<dbReference type="GO" id="GO:0003723">
    <property type="term" value="F:RNA binding"/>
    <property type="evidence" value="ECO:0007669"/>
    <property type="project" value="InterPro"/>
</dbReference>
<feature type="region of interest" description="Disordered" evidence="2">
    <location>
        <begin position="136"/>
        <end position="155"/>
    </location>
</feature>
<dbReference type="PANTHER" id="PTHR47926:SF347">
    <property type="entry name" value="PENTATRICOPEPTIDE REPEAT-CONTAINING PROTEIN"/>
    <property type="match status" value="1"/>
</dbReference>
<feature type="compositionally biased region" description="Polar residues" evidence="2">
    <location>
        <begin position="136"/>
        <end position="146"/>
    </location>
</feature>
<evidence type="ECO:0008006" key="5">
    <source>
        <dbReference type="Google" id="ProtNLM"/>
    </source>
</evidence>
<dbReference type="InterPro" id="IPR002885">
    <property type="entry name" value="PPR_rpt"/>
</dbReference>
<protein>
    <recommendedName>
        <fullName evidence="5">Pentatricopeptide repeat-containing protein</fullName>
    </recommendedName>
</protein>
<comment type="caution">
    <text evidence="3">The sequence shown here is derived from an EMBL/GenBank/DDBJ whole genome shotgun (WGS) entry which is preliminary data.</text>
</comment>
<proteinExistence type="predicted"/>
<evidence type="ECO:0000313" key="3">
    <source>
        <dbReference type="EMBL" id="KAG6524947.1"/>
    </source>
</evidence>
<dbReference type="InterPro" id="IPR011990">
    <property type="entry name" value="TPR-like_helical_dom_sf"/>
</dbReference>
<dbReference type="Pfam" id="PF01535">
    <property type="entry name" value="PPR"/>
    <property type="match status" value="2"/>
</dbReference>
<dbReference type="EMBL" id="JACMSC010000004">
    <property type="protein sequence ID" value="KAG6524947.1"/>
    <property type="molecule type" value="Genomic_DNA"/>
</dbReference>
<sequence>MGVQVAGTWSASTTPSQAAVFAAVVSTVGSGKRKGIVGCTFLGAGELARLLQTRSMEVGGGRGRQPLGHGFLRRRAFGVRTECFPSGGVDDGRAEEDNVEEFAQRLEESILELQQQQGNRGDASLFSASFCLNTSSPPSLSKQEPSTEPPWVPVRPEPPDWAGQIVLASVEKNANSVELPLSLRIIKWKKRWEDGGWLREAGESAYCSNPLPPRPAHQPNLYANLGQLHHALLIFVNVCCHSNIVAWKSVIDHISRSCRLLNALTLFPQLHTSAAPLPTPTPSPPSFLLAPTPTQIASTVFDKMAMRNLITWNALIVGLIRNKLYCDAMEAFRSLLNDDGLLTPNQVNLSSVLSACSNVCTIRFGRAVHDLVVKLAMELSLAYVRNSLIDMYCKCGCLEEVAKVFDRCPDRDVVTWNVMMMGWIETTSEPSLFFRQPRYREHHRLLAIVSSPRHQPPLCSPETRRSPGVAHLYCFSCCCSLIDQQPSWPATLSYHAHCLSLYLAAPETAKEAPSPLTSIAWTYTLAAGFARTPSLAAAPKHRFGYYHRRPYGVRPI</sequence>
<dbReference type="AlphaFoldDB" id="A0A8J5I101"/>
<dbReference type="InterPro" id="IPR046960">
    <property type="entry name" value="PPR_At4g14850-like_plant"/>
</dbReference>
<keyword evidence="4" id="KW-1185">Reference proteome</keyword>
<name>A0A8J5I101_ZINOF</name>
<evidence type="ECO:0000256" key="2">
    <source>
        <dbReference type="SAM" id="MobiDB-lite"/>
    </source>
</evidence>
<evidence type="ECO:0000313" key="4">
    <source>
        <dbReference type="Proteomes" id="UP000734854"/>
    </source>
</evidence>
<reference evidence="3 4" key="1">
    <citation type="submission" date="2020-08" db="EMBL/GenBank/DDBJ databases">
        <title>Plant Genome Project.</title>
        <authorList>
            <person name="Zhang R.-G."/>
        </authorList>
    </citation>
    <scope>NUCLEOTIDE SEQUENCE [LARGE SCALE GENOMIC DNA]</scope>
    <source>
        <tissue evidence="3">Rhizome</tissue>
    </source>
</reference>
<organism evidence="3 4">
    <name type="scientific">Zingiber officinale</name>
    <name type="common">Ginger</name>
    <name type="synonym">Amomum zingiber</name>
    <dbReference type="NCBI Taxonomy" id="94328"/>
    <lineage>
        <taxon>Eukaryota</taxon>
        <taxon>Viridiplantae</taxon>
        <taxon>Streptophyta</taxon>
        <taxon>Embryophyta</taxon>
        <taxon>Tracheophyta</taxon>
        <taxon>Spermatophyta</taxon>
        <taxon>Magnoliopsida</taxon>
        <taxon>Liliopsida</taxon>
        <taxon>Zingiberales</taxon>
        <taxon>Zingiberaceae</taxon>
        <taxon>Zingiber</taxon>
    </lineage>
</organism>
<dbReference type="Proteomes" id="UP000734854">
    <property type="component" value="Unassembled WGS sequence"/>
</dbReference>
<dbReference type="GO" id="GO:0009451">
    <property type="term" value="P:RNA modification"/>
    <property type="evidence" value="ECO:0007669"/>
    <property type="project" value="InterPro"/>
</dbReference>
<gene>
    <name evidence="3" type="ORF">ZIOFF_014892</name>
</gene>
<evidence type="ECO:0000256" key="1">
    <source>
        <dbReference type="ARBA" id="ARBA00022737"/>
    </source>
</evidence>
<keyword evidence="1" id="KW-0677">Repeat</keyword>
<dbReference type="Gene3D" id="1.25.40.10">
    <property type="entry name" value="Tetratricopeptide repeat domain"/>
    <property type="match status" value="2"/>
</dbReference>